<dbReference type="AlphaFoldDB" id="A0A327XRC0"/>
<organism evidence="9 10">
    <name type="scientific">Salipiger aestuarii</name>
    <dbReference type="NCBI Taxonomy" id="568098"/>
    <lineage>
        <taxon>Bacteria</taxon>
        <taxon>Pseudomonadati</taxon>
        <taxon>Pseudomonadota</taxon>
        <taxon>Alphaproteobacteria</taxon>
        <taxon>Rhodobacterales</taxon>
        <taxon>Roseobacteraceae</taxon>
        <taxon>Salipiger</taxon>
    </lineage>
</organism>
<evidence type="ECO:0000256" key="1">
    <source>
        <dbReference type="ARBA" id="ARBA00004141"/>
    </source>
</evidence>
<evidence type="ECO:0000256" key="5">
    <source>
        <dbReference type="ARBA" id="ARBA00023136"/>
    </source>
</evidence>
<evidence type="ECO:0000256" key="2">
    <source>
        <dbReference type="ARBA" id="ARBA00007362"/>
    </source>
</evidence>
<evidence type="ECO:0000313" key="9">
    <source>
        <dbReference type="EMBL" id="RAK11250.1"/>
    </source>
</evidence>
<dbReference type="OrthoDB" id="5430053at2"/>
<keyword evidence="3 7" id="KW-0812">Transmembrane</keyword>
<feature type="region of interest" description="Disordered" evidence="6">
    <location>
        <begin position="125"/>
        <end position="147"/>
    </location>
</feature>
<dbReference type="GO" id="GO:0016020">
    <property type="term" value="C:membrane"/>
    <property type="evidence" value="ECO:0007669"/>
    <property type="project" value="UniProtKB-SubCell"/>
</dbReference>
<dbReference type="PANTHER" id="PTHR32322:SF2">
    <property type="entry name" value="EAMA DOMAIN-CONTAINING PROTEIN"/>
    <property type="match status" value="1"/>
</dbReference>
<dbReference type="InterPro" id="IPR050638">
    <property type="entry name" value="AA-Vitamin_Transporters"/>
</dbReference>
<feature type="transmembrane region" description="Helical" evidence="7">
    <location>
        <begin position="20"/>
        <end position="39"/>
    </location>
</feature>
<name>A0A327XRC0_9RHOB</name>
<feature type="transmembrane region" description="Helical" evidence="7">
    <location>
        <begin position="106"/>
        <end position="122"/>
    </location>
</feature>
<keyword evidence="5 7" id="KW-0472">Membrane</keyword>
<dbReference type="InterPro" id="IPR000620">
    <property type="entry name" value="EamA_dom"/>
</dbReference>
<evidence type="ECO:0000259" key="8">
    <source>
        <dbReference type="Pfam" id="PF00892"/>
    </source>
</evidence>
<dbReference type="InterPro" id="IPR037185">
    <property type="entry name" value="EmrE-like"/>
</dbReference>
<accession>A0A327XRC0</accession>
<feature type="domain" description="EamA" evidence="8">
    <location>
        <begin position="2"/>
        <end position="120"/>
    </location>
</feature>
<feature type="transmembrane region" description="Helical" evidence="7">
    <location>
        <begin position="51"/>
        <end position="69"/>
    </location>
</feature>
<gene>
    <name evidence="9" type="ORF">ATI53_10518</name>
</gene>
<dbReference type="SUPFAM" id="SSF103481">
    <property type="entry name" value="Multidrug resistance efflux transporter EmrE"/>
    <property type="match status" value="1"/>
</dbReference>
<dbReference type="PANTHER" id="PTHR32322">
    <property type="entry name" value="INNER MEMBRANE TRANSPORTER"/>
    <property type="match status" value="1"/>
</dbReference>
<dbReference type="Pfam" id="PF00892">
    <property type="entry name" value="EamA"/>
    <property type="match status" value="1"/>
</dbReference>
<comment type="caution">
    <text evidence="9">The sequence shown here is derived from an EMBL/GenBank/DDBJ whole genome shotgun (WGS) entry which is preliminary data.</text>
</comment>
<evidence type="ECO:0000256" key="4">
    <source>
        <dbReference type="ARBA" id="ARBA00022989"/>
    </source>
</evidence>
<keyword evidence="10" id="KW-1185">Reference proteome</keyword>
<protein>
    <submittedName>
        <fullName evidence="9">Putative blue pigment (Indigoidine) exporter</fullName>
    </submittedName>
</protein>
<comment type="subcellular location">
    <subcellularLocation>
        <location evidence="1">Membrane</location>
        <topology evidence="1">Multi-pass membrane protein</topology>
    </subcellularLocation>
</comment>
<sequence>MAAGTVLSRKWQPPVSALSFTAWQLTAGGLILLPLALIVEPSLPPLTVTNLAGLAWLGLIGAALTYAIWFRGVARLEPGAVSMLGMMSPVTAVILGWVALGQSLSLLQGLGVLIVLGSVWAGQRANRPTMPAPASRRRAPIQLTERS</sequence>
<comment type="similarity">
    <text evidence="2">Belongs to the EamA transporter family.</text>
</comment>
<evidence type="ECO:0000256" key="7">
    <source>
        <dbReference type="SAM" id="Phobius"/>
    </source>
</evidence>
<reference evidence="9 10" key="1">
    <citation type="submission" date="2018-06" db="EMBL/GenBank/DDBJ databases">
        <title>Genomic Encyclopedia of Archaeal and Bacterial Type Strains, Phase II (KMG-II): from individual species to whole genera.</title>
        <authorList>
            <person name="Goeker M."/>
        </authorList>
    </citation>
    <scope>NUCLEOTIDE SEQUENCE [LARGE SCALE GENOMIC DNA]</scope>
    <source>
        <strain evidence="9 10">DSM 22011</strain>
    </source>
</reference>
<dbReference type="EMBL" id="QLMG01000051">
    <property type="protein sequence ID" value="RAK11250.1"/>
    <property type="molecule type" value="Genomic_DNA"/>
</dbReference>
<dbReference type="Proteomes" id="UP000249165">
    <property type="component" value="Unassembled WGS sequence"/>
</dbReference>
<keyword evidence="4 7" id="KW-1133">Transmembrane helix</keyword>
<evidence type="ECO:0000313" key="10">
    <source>
        <dbReference type="Proteomes" id="UP000249165"/>
    </source>
</evidence>
<evidence type="ECO:0000256" key="6">
    <source>
        <dbReference type="SAM" id="MobiDB-lite"/>
    </source>
</evidence>
<evidence type="ECO:0000256" key="3">
    <source>
        <dbReference type="ARBA" id="ARBA00022692"/>
    </source>
</evidence>
<proteinExistence type="inferred from homology"/>
<feature type="transmembrane region" description="Helical" evidence="7">
    <location>
        <begin position="81"/>
        <end position="100"/>
    </location>
</feature>